<name>A0A2B4SX09_STYPI</name>
<dbReference type="PANTHER" id="PTHR26392:SF92">
    <property type="entry name" value="PROTEIN KINASE DOMAIN-CONTAINING PROTEIN"/>
    <property type="match status" value="1"/>
</dbReference>
<dbReference type="PROSITE" id="PS50011">
    <property type="entry name" value="PROTEIN_KINASE_DOM"/>
    <property type="match status" value="1"/>
</dbReference>
<dbReference type="Pfam" id="PF00350">
    <property type="entry name" value="Dynamin_N"/>
    <property type="match status" value="2"/>
</dbReference>
<dbReference type="InterPro" id="IPR017441">
    <property type="entry name" value="Protein_kinase_ATP_BS"/>
</dbReference>
<feature type="binding site" evidence="1">
    <location>
        <position position="1593"/>
    </location>
    <ligand>
        <name>ATP</name>
        <dbReference type="ChEBI" id="CHEBI:30616"/>
    </ligand>
</feature>
<dbReference type="InterPro" id="IPR045063">
    <property type="entry name" value="Dynamin_N"/>
</dbReference>
<evidence type="ECO:0000313" key="4">
    <source>
        <dbReference type="EMBL" id="PFX33633.1"/>
    </source>
</evidence>
<organism evidence="4 5">
    <name type="scientific">Stylophora pistillata</name>
    <name type="common">Smooth cauliflower coral</name>
    <dbReference type="NCBI Taxonomy" id="50429"/>
    <lineage>
        <taxon>Eukaryota</taxon>
        <taxon>Metazoa</taxon>
        <taxon>Cnidaria</taxon>
        <taxon>Anthozoa</taxon>
        <taxon>Hexacorallia</taxon>
        <taxon>Scleractinia</taxon>
        <taxon>Astrocoeniina</taxon>
        <taxon>Pocilloporidae</taxon>
        <taxon>Stylophora</taxon>
    </lineage>
</organism>
<dbReference type="InterPro" id="IPR000719">
    <property type="entry name" value="Prot_kinase_dom"/>
</dbReference>
<comment type="caution">
    <text evidence="4">The sequence shown here is derived from an EMBL/GenBank/DDBJ whole genome shotgun (WGS) entry which is preliminary data.</text>
</comment>
<evidence type="ECO:0000256" key="2">
    <source>
        <dbReference type="SAM" id="Coils"/>
    </source>
</evidence>
<dbReference type="Proteomes" id="UP000225706">
    <property type="component" value="Unassembled WGS sequence"/>
</dbReference>
<dbReference type="Gene3D" id="3.40.50.300">
    <property type="entry name" value="P-loop containing nucleotide triphosphate hydrolases"/>
    <property type="match status" value="3"/>
</dbReference>
<keyword evidence="1" id="KW-0547">Nucleotide-binding</keyword>
<keyword evidence="2" id="KW-0175">Coiled coil</keyword>
<dbReference type="Gene3D" id="1.10.510.10">
    <property type="entry name" value="Transferase(Phosphotransferase) domain 1"/>
    <property type="match status" value="1"/>
</dbReference>
<evidence type="ECO:0000313" key="5">
    <source>
        <dbReference type="Proteomes" id="UP000225706"/>
    </source>
</evidence>
<dbReference type="PROSITE" id="PS00107">
    <property type="entry name" value="PROTEIN_KINASE_ATP"/>
    <property type="match status" value="1"/>
</dbReference>
<keyword evidence="5" id="KW-1185">Reference proteome</keyword>
<keyword evidence="4" id="KW-0808">Transferase</keyword>
<evidence type="ECO:0000256" key="1">
    <source>
        <dbReference type="PROSITE-ProRule" id="PRU10141"/>
    </source>
</evidence>
<dbReference type="PANTHER" id="PTHR26392">
    <property type="entry name" value="MITOGEN-ACTIVATED PROTEIN KINASE KINASE KINASE 7-RELATED"/>
    <property type="match status" value="1"/>
</dbReference>
<dbReference type="Pfam" id="PF00069">
    <property type="entry name" value="Pkinase"/>
    <property type="match status" value="1"/>
</dbReference>
<gene>
    <name evidence="4" type="primary">ULK2</name>
    <name evidence="4" type="ORF">AWC38_SpisGene1493</name>
</gene>
<dbReference type="SUPFAM" id="SSF52540">
    <property type="entry name" value="P-loop containing nucleoside triphosphate hydrolases"/>
    <property type="match status" value="2"/>
</dbReference>
<dbReference type="OrthoDB" id="5986079at2759"/>
<keyword evidence="4" id="KW-0418">Kinase</keyword>
<reference evidence="5" key="1">
    <citation type="journal article" date="2017" name="bioRxiv">
        <title>Comparative analysis of the genomes of Stylophora pistillata and Acropora digitifera provides evidence for extensive differences between species of corals.</title>
        <authorList>
            <person name="Voolstra C.R."/>
            <person name="Li Y."/>
            <person name="Liew Y.J."/>
            <person name="Baumgarten S."/>
            <person name="Zoccola D."/>
            <person name="Flot J.-F."/>
            <person name="Tambutte S."/>
            <person name="Allemand D."/>
            <person name="Aranda M."/>
        </authorList>
    </citation>
    <scope>NUCLEOTIDE SEQUENCE [LARGE SCALE GENOMIC DNA]</scope>
</reference>
<sequence length="1860" mass="214595">MTETREEVKRRQRHLLELFESTDACLNKLSDKDHALLELRVKNLKNRMAYHKQSLERTEYVVLVAGERNSKKSTLLSLILGEQLLPDSFLGTSSIICELRYGITHKIVAHFTDADPETGLHTKTIQLGQMAENSQQIFLQQISSFFLDQDRQGCNKVEIFWPNNLLKETIVIVDSPAFDELYIVDEKVKPYLSKAFAVICVINSLAQQHMIEEPIKKCRKVCLDQRRETSSIFPLFLCNDWDQLSQREADSIKNHVIGKLREYWPELDPDSQIIYFSSLNALNDEKAPKEFALLMDGIKSSALLNIKATLQKQWRWLNFVISCMAYHMKMVKDLLVSDDLRLDKRLRDVEKRLHSVEKEMQGYFRKMADDAARVLSKHLQTREVVEKFTSWTLDDIPKTESSWEVNEHFIQDAFMKRLQNTIAAWEDENHILSNTHISLVHFSNQRLNKEKSLLPLQYLENFVITDDAASESNICPSSNDFGAAKKVLIGVTSPIWVPVSLVVVPIFGVMTLKEKFKKRKDSTKYVKDQQGFIVKASREFLRHASKEQQLSSIVKEQLKDAQDHLTRASSRLRELTAAYKMLYHQLRDETRPKGKIKKSYGDLEEMSVRVKEKLALFFIKEVQYMVISRNDLEWDRGDQTSHLGKGAFASVYRGTFRIPRQREPAQVAVKLWNEELNESTAVGFLSKTEALRAADIGPDEREGEKGTQNIRGGKNAFSVMRETREEVERRQRHLLELFESTDACLNNLSDKDHALLELGVKNLTNQMAYHKQSLERTEYVVLVAGERDSKKSRLLSLIIGEQLLPDSFLGTSSFICELRYGTTHKLVAHFKDADPETGLHSKTIQLEQMAENSQKIFLLQISFFLNQDRQGCNKVEIFWPNNLLKERIVIVDSPALDEKVFSVLKETREEIKRRQRNLLELFESIDACLNELSDKDYALLELGVKNLKNQMAHHKQRLERTEYAVLVAGERDSKKSTLLSLILGEQLLPDSFLGTSSIICELRYGTTHKLVAHFKEADPETGLHSKTIQREEMAENSQQIFLQQISSFFPNQDRGIWKLLPLKRLTGDTARVTKPKQRLNDRWYQSGYGKNEGIVIVDGPSIGKSPIEDEKLKVYLSEAFAVICVINSLAQQHVMEEPIKQSRKVCLDQQRETSSIFPLFLCNNWDQVSQEEADSIKNHVIGKLREYWPELDPNSQIIYFSSPNATNGEIDPVEFALLMDGIKSSALLNIKATLQRQWRWLNLVISRMAYHMKMIKDHISGDLRLDKRLCDIEKRLHSVEEEMQEHFRKLADDAARVLSKHLQSREVVEKFTSWTLDDIPKTESSWEVTEHFIQDAFTKRLQNTIAAWEDENHILSYTHSCLVRFSNQRFEEGKSLLPLRYLENAVISDDPASKSNICMSSNDFDAAKKVLIGVTSPIWVPVSVVLFPIFGVVRLKEELKEMIDSTKYEKDTSSFIVKASRKFLRHATKEQELCSIVKERLKDAQDYLTQVSSRLRELVAADKMLYHQLRDETRPIEKIQKFYGDLEAMSVRLKEKLALFFIKEVQNMVISRNDLEWDRGDQTSHLGIGVFATVYRGTFRIPRQREPTQVAVKLWNKELSESTAIGFLSKTETLRKLDFRFIVKFFGTALLREDGRWRVFHVMEMCEENLMNHILQNRKSIPALSVLCWAKDIAEAIEFIHSQGIVHRGLKLEKILLSQGNVIKVSGFRLPEEAKMITDMLTRTDANLTPEGIPNKEYDDKAEEEEAKMLTDTLKGTKAYLAPEVILNKEYDNKADIYSFGIMLWEMWYGERAFLEEGHALDKVVKGATPSHVQDDMRPSTGWQNLMQRCWDGKPNNRPDAAECHKVLTRLSQKVYPPSP</sequence>
<feature type="domain" description="Protein kinase" evidence="3">
    <location>
        <begin position="1560"/>
        <end position="1848"/>
    </location>
</feature>
<dbReference type="GO" id="GO:0004672">
    <property type="term" value="F:protein kinase activity"/>
    <property type="evidence" value="ECO:0007669"/>
    <property type="project" value="InterPro"/>
</dbReference>
<dbReference type="Gene3D" id="3.30.200.20">
    <property type="entry name" value="Phosphorylase Kinase, domain 1"/>
    <property type="match status" value="2"/>
</dbReference>
<dbReference type="InterPro" id="IPR027417">
    <property type="entry name" value="P-loop_NTPase"/>
</dbReference>
<dbReference type="GO" id="GO:0005524">
    <property type="term" value="F:ATP binding"/>
    <property type="evidence" value="ECO:0007669"/>
    <property type="project" value="UniProtKB-UniRule"/>
</dbReference>
<accession>A0A2B4SX09</accession>
<proteinExistence type="predicted"/>
<dbReference type="EMBL" id="LSMT01000010">
    <property type="protein sequence ID" value="PFX33633.1"/>
    <property type="molecule type" value="Genomic_DNA"/>
</dbReference>
<evidence type="ECO:0000259" key="3">
    <source>
        <dbReference type="PROSITE" id="PS50011"/>
    </source>
</evidence>
<dbReference type="InterPro" id="IPR011009">
    <property type="entry name" value="Kinase-like_dom_sf"/>
</dbReference>
<feature type="coiled-coil region" evidence="2">
    <location>
        <begin position="904"/>
        <end position="964"/>
    </location>
</feature>
<protein>
    <submittedName>
        <fullName evidence="4">Serine/threonine-protein kinase ULK2</fullName>
    </submittedName>
</protein>
<keyword evidence="1" id="KW-0067">ATP-binding</keyword>
<dbReference type="SUPFAM" id="SSF56112">
    <property type="entry name" value="Protein kinase-like (PK-like)"/>
    <property type="match status" value="1"/>
</dbReference>